<proteinExistence type="predicted"/>
<organism evidence="1 2">
    <name type="scientific">Sus scrofa</name>
    <name type="common">Pig</name>
    <dbReference type="NCBI Taxonomy" id="9823"/>
    <lineage>
        <taxon>Eukaryota</taxon>
        <taxon>Metazoa</taxon>
        <taxon>Chordata</taxon>
        <taxon>Craniata</taxon>
        <taxon>Vertebrata</taxon>
        <taxon>Euteleostomi</taxon>
        <taxon>Mammalia</taxon>
        <taxon>Eutheria</taxon>
        <taxon>Laurasiatheria</taxon>
        <taxon>Artiodactyla</taxon>
        <taxon>Suina</taxon>
        <taxon>Suidae</taxon>
        <taxon>Sus</taxon>
    </lineage>
</organism>
<dbReference type="Ensembl" id="ENSSSCT00045041498.1">
    <property type="protein sequence ID" value="ENSSSCP00045028799.1"/>
    <property type="gene ID" value="ENSSSCG00045024362.1"/>
</dbReference>
<evidence type="ECO:0000313" key="1">
    <source>
        <dbReference type="Ensembl" id="ENSSSCP00045028799.1"/>
    </source>
</evidence>
<accession>A0A8D1I4G6</accession>
<evidence type="ECO:0008006" key="3">
    <source>
        <dbReference type="Google" id="ProtNLM"/>
    </source>
</evidence>
<name>A0A8D1I4G6_PIG</name>
<evidence type="ECO:0000313" key="2">
    <source>
        <dbReference type="Proteomes" id="UP000694728"/>
    </source>
</evidence>
<protein>
    <recommendedName>
        <fullName evidence="3">Reverse transcriptase domain-containing protein</fullName>
    </recommendedName>
</protein>
<dbReference type="Proteomes" id="UP000694728">
    <property type="component" value="Unplaced"/>
</dbReference>
<sequence length="186" mass="22169">MAILPKAIYRFYAIPIKLPMTFFTELQRTIQKFIWNHKRPRISKAILRKTNHAGGITLPDFRQYYKATVIKTVWSWYQNRHTDPWNRIENPEINRDTYGQLILDKGGKNIKWGKDSLFSKWCWENWTTSRKSMKLEHTLTSCMKINSKWLKDLNLRQDIIKLLEENTGKTFSNWSSHHGSVVNEPN</sequence>
<reference evidence="1" key="1">
    <citation type="submission" date="2025-08" db="UniProtKB">
        <authorList>
            <consortium name="Ensembl"/>
        </authorList>
    </citation>
    <scope>IDENTIFICATION</scope>
</reference>
<dbReference type="PANTHER" id="PTHR19446">
    <property type="entry name" value="REVERSE TRANSCRIPTASES"/>
    <property type="match status" value="1"/>
</dbReference>
<dbReference type="AlphaFoldDB" id="A0A8D1I4G6"/>